<protein>
    <recommendedName>
        <fullName evidence="1">Copper amine oxidase-like N-terminal domain-containing protein</fullName>
    </recommendedName>
</protein>
<dbReference type="Proteomes" id="UP000680304">
    <property type="component" value="Unassembled WGS sequence"/>
</dbReference>
<dbReference type="InterPro" id="IPR036582">
    <property type="entry name" value="Mao_N_sf"/>
</dbReference>
<evidence type="ECO:0000313" key="3">
    <source>
        <dbReference type="Proteomes" id="UP000680304"/>
    </source>
</evidence>
<dbReference type="Gene3D" id="3.30.457.10">
    <property type="entry name" value="Copper amine oxidase-like, N-terminal domain"/>
    <property type="match status" value="1"/>
</dbReference>
<evidence type="ECO:0000259" key="1">
    <source>
        <dbReference type="Pfam" id="PF07833"/>
    </source>
</evidence>
<sequence>MKVRKLLIVLFVLSLWGGTMVFADAAAQRVNILVNGKEGVNSGVIIDGQTLLPLREIAGSLQALVAWDNDTKKVIVTKPNVHMFLFQDQKTFGNVDKNNRYTFNVFAQIDNLTTQISAVKVSIFNPANQETVIQSQDVNLKGKDNFWFRTENIKYHFETAGKYAVRFFMKASPTDEWGLVSEKMITAE</sequence>
<dbReference type="Pfam" id="PF07833">
    <property type="entry name" value="Cu_amine_oxidN1"/>
    <property type="match status" value="1"/>
</dbReference>
<comment type="caution">
    <text evidence="2">The sequence shown here is derived from an EMBL/GenBank/DDBJ whole genome shotgun (WGS) entry which is preliminary data.</text>
</comment>
<dbReference type="InterPro" id="IPR012854">
    <property type="entry name" value="Cu_amine_oxidase-like_N"/>
</dbReference>
<feature type="domain" description="Copper amine oxidase-like N-terminal" evidence="1">
    <location>
        <begin position="35"/>
        <end position="119"/>
    </location>
</feature>
<keyword evidence="3" id="KW-1185">Reference proteome</keyword>
<organism evidence="2 3">
    <name type="scientific">Paenibacillus cisolokensis</name>
    <dbReference type="NCBI Taxonomy" id="1658519"/>
    <lineage>
        <taxon>Bacteria</taxon>
        <taxon>Bacillati</taxon>
        <taxon>Bacillota</taxon>
        <taxon>Bacilli</taxon>
        <taxon>Bacillales</taxon>
        <taxon>Paenibacillaceae</taxon>
        <taxon>Paenibacillus</taxon>
    </lineage>
</organism>
<gene>
    <name evidence="2" type="ORF">PACILC2_00140</name>
</gene>
<reference evidence="2 3" key="1">
    <citation type="submission" date="2021-04" db="EMBL/GenBank/DDBJ databases">
        <title>Draft genome sequence of Paenibacillus cisolokensis, LC2-13A.</title>
        <authorList>
            <person name="Uke A."/>
            <person name="Chhe C."/>
            <person name="Baramee S."/>
            <person name="Kosugi A."/>
        </authorList>
    </citation>
    <scope>NUCLEOTIDE SEQUENCE [LARGE SCALE GENOMIC DNA]</scope>
    <source>
        <strain evidence="2 3">LC2-13A</strain>
    </source>
</reference>
<evidence type="ECO:0000313" key="2">
    <source>
        <dbReference type="EMBL" id="GIQ61446.1"/>
    </source>
</evidence>
<dbReference type="RefSeq" id="WP_213526669.1">
    <property type="nucleotide sequence ID" value="NZ_BOVJ01000001.1"/>
</dbReference>
<name>A0ABQ4MZT9_9BACL</name>
<dbReference type="SUPFAM" id="SSF55383">
    <property type="entry name" value="Copper amine oxidase, domain N"/>
    <property type="match status" value="1"/>
</dbReference>
<dbReference type="EMBL" id="BOVJ01000001">
    <property type="protein sequence ID" value="GIQ61446.1"/>
    <property type="molecule type" value="Genomic_DNA"/>
</dbReference>
<accession>A0ABQ4MZT9</accession>
<proteinExistence type="predicted"/>